<evidence type="ECO:0000256" key="1">
    <source>
        <dbReference type="ARBA" id="ARBA00009860"/>
    </source>
</evidence>
<dbReference type="PANTHER" id="PTHR11960">
    <property type="entry name" value="EUKARYOTIC TRANSLATION INITIATION FACTOR 4E RELATED"/>
    <property type="match status" value="1"/>
</dbReference>
<evidence type="ECO:0000313" key="8">
    <source>
        <dbReference type="EMBL" id="CAG5097628.1"/>
    </source>
</evidence>
<dbReference type="PROSITE" id="PS00813">
    <property type="entry name" value="IF4E"/>
    <property type="match status" value="1"/>
</dbReference>
<keyword evidence="5 6" id="KW-0648">Protein biosynthesis</keyword>
<dbReference type="SUPFAM" id="SSF55418">
    <property type="entry name" value="eIF4e-like"/>
    <property type="match status" value="1"/>
</dbReference>
<dbReference type="InterPro" id="IPR019770">
    <property type="entry name" value="TIF_eIF_4E_CS"/>
</dbReference>
<gene>
    <name evidence="8" type="ORF">OKIOD_LOCUS6717</name>
</gene>
<dbReference type="EMBL" id="OU015569">
    <property type="protein sequence ID" value="CAG5097628.1"/>
    <property type="molecule type" value="Genomic_DNA"/>
</dbReference>
<keyword evidence="4 6" id="KW-0694">RNA-binding</keyword>
<proteinExistence type="inferred from homology"/>
<organism evidence="8 9">
    <name type="scientific">Oikopleura dioica</name>
    <name type="common">Tunicate</name>
    <dbReference type="NCBI Taxonomy" id="34765"/>
    <lineage>
        <taxon>Eukaryota</taxon>
        <taxon>Metazoa</taxon>
        <taxon>Chordata</taxon>
        <taxon>Tunicata</taxon>
        <taxon>Appendicularia</taxon>
        <taxon>Copelata</taxon>
        <taxon>Oikopleuridae</taxon>
        <taxon>Oikopleura</taxon>
    </lineage>
</organism>
<dbReference type="InterPro" id="IPR023398">
    <property type="entry name" value="TIF_eIF4e-like"/>
</dbReference>
<keyword evidence="9" id="KW-1185">Reference proteome</keyword>
<evidence type="ECO:0000256" key="3">
    <source>
        <dbReference type="ARBA" id="ARBA00022845"/>
    </source>
</evidence>
<dbReference type="Pfam" id="PF01652">
    <property type="entry name" value="IF4E"/>
    <property type="match status" value="1"/>
</dbReference>
<protein>
    <submittedName>
        <fullName evidence="8">Oidioi.mRNA.OKI2018_I69.XSR.g15159.t1.cds</fullName>
    </submittedName>
</protein>
<dbReference type="PANTHER" id="PTHR11960:SF8">
    <property type="entry name" value="EUKARYOTIC TRANSLATION INITIATION FACTOR 4E1-RELATED"/>
    <property type="match status" value="1"/>
</dbReference>
<accession>A0ABN7SDR1</accession>
<evidence type="ECO:0000313" key="9">
    <source>
        <dbReference type="Proteomes" id="UP001158576"/>
    </source>
</evidence>
<evidence type="ECO:0000256" key="5">
    <source>
        <dbReference type="ARBA" id="ARBA00022917"/>
    </source>
</evidence>
<evidence type="ECO:0000256" key="2">
    <source>
        <dbReference type="ARBA" id="ARBA00022540"/>
    </source>
</evidence>
<evidence type="ECO:0000256" key="7">
    <source>
        <dbReference type="SAM" id="MobiDB-lite"/>
    </source>
</evidence>
<keyword evidence="3" id="KW-0810">Translation regulation</keyword>
<dbReference type="Proteomes" id="UP001158576">
    <property type="component" value="Chromosome XSR"/>
</dbReference>
<feature type="region of interest" description="Disordered" evidence="7">
    <location>
        <begin position="1"/>
        <end position="46"/>
    </location>
</feature>
<reference evidence="8 9" key="1">
    <citation type="submission" date="2021-04" db="EMBL/GenBank/DDBJ databases">
        <authorList>
            <person name="Bliznina A."/>
        </authorList>
    </citation>
    <scope>NUCLEOTIDE SEQUENCE [LARGE SCALE GENOMIC DNA]</scope>
</reference>
<keyword evidence="2 6" id="KW-0396">Initiation factor</keyword>
<sequence>MSDTATSNEVVEEVPKQEGEEEIENGEAAQESSAQVNGDGDAATNEQNLHPLESAWDFWYLSSDKSKEWEERMTKVMTFQTVEDFWACYHHVTLPSKLSVGSDYMIFKAGIAPKWEDSKNEDGGKWVLETDKKFRCNVDGSWLETLLGCIGEGFEEGGEYINGAVVQIRKRVDRLQLWTAEIPEPTVAVSLGRQFKRKLNIPDGLKVKYNVHKDAITRKGSTLAARHTV</sequence>
<dbReference type="Gene3D" id="3.30.760.10">
    <property type="entry name" value="RNA Cap, Translation Initiation Factor Eif4e"/>
    <property type="match status" value="1"/>
</dbReference>
<comment type="similarity">
    <text evidence="1 6">Belongs to the eukaryotic initiation factor 4E family.</text>
</comment>
<dbReference type="InterPro" id="IPR001040">
    <property type="entry name" value="TIF_eIF_4E"/>
</dbReference>
<name>A0ABN7SDR1_OIKDI</name>
<evidence type="ECO:0000256" key="4">
    <source>
        <dbReference type="ARBA" id="ARBA00022884"/>
    </source>
</evidence>
<evidence type="ECO:0000256" key="6">
    <source>
        <dbReference type="RuleBase" id="RU004374"/>
    </source>
</evidence>